<keyword evidence="9" id="KW-1208">Phospholipid metabolism</keyword>
<evidence type="ECO:0000256" key="4">
    <source>
        <dbReference type="ARBA" id="ARBA00022692"/>
    </source>
</evidence>
<sequence>MTNISISEIIIIISVYFSSTIPWALIIGKIKLKDDIRNYGDNNPGTVNVFRAGSILWGFITAFLEISKSAIPIIFAIQIFNISEITMLACVITALLGHGYSPLLNFKGGKSLAVTAGSWLAITGGEAFYIMAPSLLIMKIIQKNDALTSTIGFASLFFYILIRNPTTFSSESLLIGILLNLIFIIFKHRNDYTLKINFRRFASND</sequence>
<feature type="transmembrane region" description="Helical" evidence="10">
    <location>
        <begin position="73"/>
        <end position="96"/>
    </location>
</feature>
<dbReference type="Pfam" id="PF02660">
    <property type="entry name" value="G3P_acyltransf"/>
    <property type="match status" value="1"/>
</dbReference>
<keyword evidence="2" id="KW-0444">Lipid biosynthesis</keyword>
<dbReference type="EMBL" id="UINC01024487">
    <property type="protein sequence ID" value="SVA98199.1"/>
    <property type="molecule type" value="Genomic_DNA"/>
</dbReference>
<evidence type="ECO:0000256" key="10">
    <source>
        <dbReference type="SAM" id="Phobius"/>
    </source>
</evidence>
<keyword evidence="3" id="KW-0808">Transferase</keyword>
<feature type="transmembrane region" description="Helical" evidence="10">
    <location>
        <begin position="9"/>
        <end position="28"/>
    </location>
</feature>
<protein>
    <submittedName>
        <fullName evidence="11">Uncharacterized protein</fullName>
    </submittedName>
</protein>
<evidence type="ECO:0000313" key="11">
    <source>
        <dbReference type="EMBL" id="SVA98199.1"/>
    </source>
</evidence>
<evidence type="ECO:0000256" key="3">
    <source>
        <dbReference type="ARBA" id="ARBA00022679"/>
    </source>
</evidence>
<keyword evidence="7 10" id="KW-0472">Membrane</keyword>
<dbReference type="InterPro" id="IPR003811">
    <property type="entry name" value="G3P_acylTferase_PlsY"/>
</dbReference>
<dbReference type="GO" id="GO:0005886">
    <property type="term" value="C:plasma membrane"/>
    <property type="evidence" value="ECO:0007669"/>
    <property type="project" value="InterPro"/>
</dbReference>
<keyword evidence="4 10" id="KW-0812">Transmembrane</keyword>
<feature type="transmembrane region" description="Helical" evidence="10">
    <location>
        <begin position="116"/>
        <end position="138"/>
    </location>
</feature>
<evidence type="ECO:0000256" key="1">
    <source>
        <dbReference type="ARBA" id="ARBA00022475"/>
    </source>
</evidence>
<dbReference type="PANTHER" id="PTHR30309">
    <property type="entry name" value="INNER MEMBRANE PROTEIN YGIH"/>
    <property type="match status" value="1"/>
</dbReference>
<accession>A0A382A9X3</accession>
<feature type="transmembrane region" description="Helical" evidence="10">
    <location>
        <begin position="145"/>
        <end position="162"/>
    </location>
</feature>
<dbReference type="PANTHER" id="PTHR30309:SF1">
    <property type="entry name" value="GLYCEROL-3-PHOSPHATE ACYLTRANSFERASE 1"/>
    <property type="match status" value="1"/>
</dbReference>
<keyword evidence="6" id="KW-0443">Lipid metabolism</keyword>
<keyword evidence="8" id="KW-0594">Phospholipid biosynthesis</keyword>
<evidence type="ECO:0000256" key="2">
    <source>
        <dbReference type="ARBA" id="ARBA00022516"/>
    </source>
</evidence>
<feature type="transmembrane region" description="Helical" evidence="10">
    <location>
        <begin position="168"/>
        <end position="186"/>
    </location>
</feature>
<dbReference type="AlphaFoldDB" id="A0A382A9X3"/>
<keyword evidence="1" id="KW-1003">Cell membrane</keyword>
<dbReference type="SMART" id="SM01207">
    <property type="entry name" value="G3P_acyltransf"/>
    <property type="match status" value="1"/>
</dbReference>
<evidence type="ECO:0000256" key="9">
    <source>
        <dbReference type="ARBA" id="ARBA00023264"/>
    </source>
</evidence>
<reference evidence="11" key="1">
    <citation type="submission" date="2018-05" db="EMBL/GenBank/DDBJ databases">
        <authorList>
            <person name="Lanie J.A."/>
            <person name="Ng W.-L."/>
            <person name="Kazmierczak K.M."/>
            <person name="Andrzejewski T.M."/>
            <person name="Davidsen T.M."/>
            <person name="Wayne K.J."/>
            <person name="Tettelin H."/>
            <person name="Glass J.I."/>
            <person name="Rusch D."/>
            <person name="Podicherti R."/>
            <person name="Tsui H.-C.T."/>
            <person name="Winkler M.E."/>
        </authorList>
    </citation>
    <scope>NUCLEOTIDE SEQUENCE</scope>
</reference>
<gene>
    <name evidence="11" type="ORF">METZ01_LOCUS151053</name>
</gene>
<dbReference type="HAMAP" id="MF_01043">
    <property type="entry name" value="PlsY"/>
    <property type="match status" value="1"/>
</dbReference>
<evidence type="ECO:0000256" key="8">
    <source>
        <dbReference type="ARBA" id="ARBA00023209"/>
    </source>
</evidence>
<dbReference type="GO" id="GO:0008654">
    <property type="term" value="P:phospholipid biosynthetic process"/>
    <property type="evidence" value="ECO:0007669"/>
    <property type="project" value="UniProtKB-KW"/>
</dbReference>
<evidence type="ECO:0000256" key="7">
    <source>
        <dbReference type="ARBA" id="ARBA00023136"/>
    </source>
</evidence>
<keyword evidence="5 10" id="KW-1133">Transmembrane helix</keyword>
<name>A0A382A9X3_9ZZZZ</name>
<proteinExistence type="inferred from homology"/>
<feature type="transmembrane region" description="Helical" evidence="10">
    <location>
        <begin position="48"/>
        <end position="66"/>
    </location>
</feature>
<organism evidence="11">
    <name type="scientific">marine metagenome</name>
    <dbReference type="NCBI Taxonomy" id="408172"/>
    <lineage>
        <taxon>unclassified sequences</taxon>
        <taxon>metagenomes</taxon>
        <taxon>ecological metagenomes</taxon>
    </lineage>
</organism>
<evidence type="ECO:0000256" key="6">
    <source>
        <dbReference type="ARBA" id="ARBA00023098"/>
    </source>
</evidence>
<evidence type="ECO:0000256" key="5">
    <source>
        <dbReference type="ARBA" id="ARBA00022989"/>
    </source>
</evidence>
<dbReference type="GO" id="GO:0043772">
    <property type="term" value="F:acyl-phosphate glycerol-3-phosphate acyltransferase activity"/>
    <property type="evidence" value="ECO:0007669"/>
    <property type="project" value="InterPro"/>
</dbReference>